<keyword evidence="5" id="KW-0028">Amino-acid biosynthesis</keyword>
<dbReference type="SUPFAM" id="SSF50621">
    <property type="entry name" value="Alanine racemase C-terminal domain-like"/>
    <property type="match status" value="1"/>
</dbReference>
<protein>
    <recommendedName>
        <fullName evidence="5 6">Diaminopimelate decarboxylase</fullName>
        <shortName evidence="5">DAP decarboxylase</shortName>
        <shortName evidence="5">DAPDC</shortName>
        <ecNumber evidence="5 6">4.1.1.20</ecNumber>
    </recommendedName>
</protein>
<dbReference type="UniPathway" id="UPA00034">
    <property type="reaction ID" value="UER00027"/>
</dbReference>
<dbReference type="Proteomes" id="UP000287224">
    <property type="component" value="Unassembled WGS sequence"/>
</dbReference>
<keyword evidence="11" id="KW-1185">Reference proteome</keyword>
<dbReference type="EC" id="4.1.1.20" evidence="5 6"/>
<gene>
    <name evidence="10" type="primary">lysA_1</name>
    <name evidence="5" type="synonym">lysA</name>
    <name evidence="10" type="ORF">KDAU_09970</name>
</gene>
<dbReference type="CDD" id="cd06828">
    <property type="entry name" value="PLPDE_III_DapDC"/>
    <property type="match status" value="1"/>
</dbReference>
<evidence type="ECO:0000256" key="5">
    <source>
        <dbReference type="HAMAP-Rule" id="MF_02120"/>
    </source>
</evidence>
<evidence type="ECO:0000256" key="7">
    <source>
        <dbReference type="PIRSR" id="PIRSR600183-50"/>
    </source>
</evidence>
<comment type="caution">
    <text evidence="10">The sequence shown here is derived from an EMBL/GenBank/DDBJ whole genome shotgun (WGS) entry which is preliminary data.</text>
</comment>
<dbReference type="InterPro" id="IPR029066">
    <property type="entry name" value="PLP-binding_barrel"/>
</dbReference>
<evidence type="ECO:0000256" key="8">
    <source>
        <dbReference type="RuleBase" id="RU003738"/>
    </source>
</evidence>
<keyword evidence="2 5" id="KW-0210">Decarboxylase</keyword>
<reference evidence="11" key="1">
    <citation type="submission" date="2018-12" db="EMBL/GenBank/DDBJ databases">
        <title>Tengunoibacter tsumagoiensis gen. nov., sp. nov., Dictyobacter kobayashii sp. nov., D. alpinus sp. nov., and D. joshuensis sp. nov. and description of Dictyobacteraceae fam. nov. within the order Ktedonobacterales isolated from Tengu-no-mugimeshi.</title>
        <authorList>
            <person name="Wang C.M."/>
            <person name="Zheng Y."/>
            <person name="Sakai Y."/>
            <person name="Toyoda A."/>
            <person name="Minakuchi Y."/>
            <person name="Abe K."/>
            <person name="Yokota A."/>
            <person name="Yabe S."/>
        </authorList>
    </citation>
    <scope>NUCLEOTIDE SEQUENCE [LARGE SCALE GENOMIC DNA]</scope>
    <source>
        <strain evidence="11">S-27</strain>
    </source>
</reference>
<keyword evidence="3 5" id="KW-0663">Pyridoxal phosphate</keyword>
<keyword evidence="5 8" id="KW-0457">Lysine biosynthesis</keyword>
<dbReference type="InterPro" id="IPR002986">
    <property type="entry name" value="DAP_deCOOHase_LysA"/>
</dbReference>
<dbReference type="Gene3D" id="3.20.20.10">
    <property type="entry name" value="Alanine racemase"/>
    <property type="match status" value="1"/>
</dbReference>
<sequence>MSSRLPAAELLPDTVTISPHGELLIAGRKLSDLARMYDTPLYIFDRATIMNACARYRQAFSTDYTASTVRILYASKAYISPVLARLCMEQGLGLDVVSGGELQVARHASFPMERISFHGNNKSEAELRMAVDLGVGRIVLDNWSELERVTRIAQETATRPAVLVRVAPDIDTDTHKYLQTGHATAKFGFPLATGDAKAALLRILRDDRLDLAGIHAHSGTLLRETRPYEECVERLLSLACEIYQETRWWPEEISPGGGWGIETVDVLQMPPVTLLAQALQRTVEALRPTLPAPMPTLILEPGRSLIGRAGLAVYRIGATKATPGGVNYLFVDGGMGDNIRPALYGSRYTALAPEHVLEPASQTYSLSGRYCESGDMLIEQVELPMLYEGDLICLPTAGAYSLPMASNYNLVPRPAVIMVDEAEIVIMERRETYEDILGRYLA</sequence>
<dbReference type="PANTHER" id="PTHR43727">
    <property type="entry name" value="DIAMINOPIMELATE DECARBOXYLASE"/>
    <property type="match status" value="1"/>
</dbReference>
<dbReference type="GO" id="GO:0008836">
    <property type="term" value="F:diaminopimelate decarboxylase activity"/>
    <property type="evidence" value="ECO:0007669"/>
    <property type="project" value="UniProtKB-UniRule"/>
</dbReference>
<dbReference type="PRINTS" id="PR01181">
    <property type="entry name" value="DAPDCRBXLASE"/>
</dbReference>
<evidence type="ECO:0000313" key="11">
    <source>
        <dbReference type="Proteomes" id="UP000287224"/>
    </source>
</evidence>
<dbReference type="InterPro" id="IPR022644">
    <property type="entry name" value="De-COase2_N"/>
</dbReference>
<dbReference type="EMBL" id="BIFQ01000001">
    <property type="protein sequence ID" value="GCE03668.1"/>
    <property type="molecule type" value="Genomic_DNA"/>
</dbReference>
<evidence type="ECO:0000256" key="6">
    <source>
        <dbReference type="NCBIfam" id="TIGR01048"/>
    </source>
</evidence>
<comment type="subunit">
    <text evidence="5">Homodimer.</text>
</comment>
<proteinExistence type="inferred from homology"/>
<comment type="pathway">
    <text evidence="5 8">Amino-acid biosynthesis; L-lysine biosynthesis via DAP pathway; L-lysine from DL-2,6-diaminopimelate: step 1/1.</text>
</comment>
<dbReference type="Gene3D" id="2.40.37.10">
    <property type="entry name" value="Lyase, Ornithine Decarboxylase, Chain A, domain 1"/>
    <property type="match status" value="1"/>
</dbReference>
<feature type="binding site" evidence="5">
    <location>
        <position position="400"/>
    </location>
    <ligand>
        <name>substrate</name>
    </ligand>
</feature>
<feature type="binding site" evidence="5">
    <location>
        <position position="258"/>
    </location>
    <ligand>
        <name>pyridoxal 5'-phosphate</name>
        <dbReference type="ChEBI" id="CHEBI:597326"/>
    </ligand>
</feature>
<evidence type="ECO:0000256" key="2">
    <source>
        <dbReference type="ARBA" id="ARBA00022793"/>
    </source>
</evidence>
<feature type="active site" description="Proton donor" evidence="7">
    <location>
        <position position="371"/>
    </location>
</feature>
<feature type="binding site" evidence="5">
    <location>
        <position position="303"/>
    </location>
    <ligand>
        <name>substrate</name>
    </ligand>
</feature>
<comment type="cofactor">
    <cofactor evidence="1 5 7 8">
        <name>pyridoxal 5'-phosphate</name>
        <dbReference type="ChEBI" id="CHEBI:597326"/>
    </cofactor>
</comment>
<dbReference type="PRINTS" id="PR01179">
    <property type="entry name" value="ODADCRBXLASE"/>
</dbReference>
<organism evidence="10 11">
    <name type="scientific">Dictyobacter aurantiacus</name>
    <dbReference type="NCBI Taxonomy" id="1936993"/>
    <lineage>
        <taxon>Bacteria</taxon>
        <taxon>Bacillati</taxon>
        <taxon>Chloroflexota</taxon>
        <taxon>Ktedonobacteria</taxon>
        <taxon>Ktedonobacterales</taxon>
        <taxon>Dictyobacteraceae</taxon>
        <taxon>Dictyobacter</taxon>
    </lineage>
</organism>
<feature type="binding site" evidence="5">
    <location>
        <position position="344"/>
    </location>
    <ligand>
        <name>substrate</name>
    </ligand>
</feature>
<evidence type="ECO:0000313" key="10">
    <source>
        <dbReference type="EMBL" id="GCE03668.1"/>
    </source>
</evidence>
<dbReference type="GO" id="GO:0030170">
    <property type="term" value="F:pyridoxal phosphate binding"/>
    <property type="evidence" value="ECO:0007669"/>
    <property type="project" value="UniProtKB-UniRule"/>
</dbReference>
<comment type="catalytic activity">
    <reaction evidence="5 8">
        <text>meso-2,6-diaminopimelate + H(+) = L-lysine + CO2</text>
        <dbReference type="Rhea" id="RHEA:15101"/>
        <dbReference type="ChEBI" id="CHEBI:15378"/>
        <dbReference type="ChEBI" id="CHEBI:16526"/>
        <dbReference type="ChEBI" id="CHEBI:32551"/>
        <dbReference type="ChEBI" id="CHEBI:57791"/>
        <dbReference type="EC" id="4.1.1.20"/>
    </reaction>
</comment>
<dbReference type="SUPFAM" id="SSF51419">
    <property type="entry name" value="PLP-binding barrel"/>
    <property type="match status" value="1"/>
</dbReference>
<dbReference type="GO" id="GO:0009089">
    <property type="term" value="P:lysine biosynthetic process via diaminopimelate"/>
    <property type="evidence" value="ECO:0007669"/>
    <property type="project" value="UniProtKB-UniRule"/>
</dbReference>
<dbReference type="AlphaFoldDB" id="A0A401ZA35"/>
<dbReference type="OrthoDB" id="9802241at2"/>
<feature type="binding site" evidence="5">
    <location>
        <position position="372"/>
    </location>
    <ligand>
        <name>substrate</name>
    </ligand>
</feature>
<dbReference type="Pfam" id="PF02784">
    <property type="entry name" value="Orn_Arg_deC_N"/>
    <property type="match status" value="1"/>
</dbReference>
<dbReference type="PANTHER" id="PTHR43727:SF2">
    <property type="entry name" value="GROUP IV DECARBOXYLASE"/>
    <property type="match status" value="1"/>
</dbReference>
<dbReference type="HAMAP" id="MF_02120">
    <property type="entry name" value="LysA"/>
    <property type="match status" value="1"/>
</dbReference>
<feature type="binding site" evidence="5">
    <location>
        <position position="340"/>
    </location>
    <ligand>
        <name>substrate</name>
    </ligand>
</feature>
<evidence type="ECO:0000256" key="1">
    <source>
        <dbReference type="ARBA" id="ARBA00001933"/>
    </source>
</evidence>
<accession>A0A401ZA35</accession>
<feature type="binding site" evidence="5">
    <location>
        <position position="400"/>
    </location>
    <ligand>
        <name>pyridoxal 5'-phosphate</name>
        <dbReference type="ChEBI" id="CHEBI:597326"/>
    </ligand>
</feature>
<dbReference type="NCBIfam" id="TIGR01048">
    <property type="entry name" value="lysA"/>
    <property type="match status" value="1"/>
</dbReference>
<dbReference type="InterPro" id="IPR000183">
    <property type="entry name" value="Orn/DAP/Arg_de-COase"/>
</dbReference>
<evidence type="ECO:0000256" key="4">
    <source>
        <dbReference type="ARBA" id="ARBA00023239"/>
    </source>
</evidence>
<comment type="function">
    <text evidence="5">Specifically catalyzes the decarboxylation of meso-diaminopimelate (meso-DAP) to L-lysine.</text>
</comment>
<feature type="domain" description="Orn/DAP/Arg decarboxylase 2 N-terminal" evidence="9">
    <location>
        <begin position="47"/>
        <end position="306"/>
    </location>
</feature>
<dbReference type="FunFam" id="3.20.20.10:FF:000003">
    <property type="entry name" value="Diaminopimelate decarboxylase"/>
    <property type="match status" value="1"/>
</dbReference>
<feature type="binding site" evidence="5">
    <location>
        <begin position="300"/>
        <end position="303"/>
    </location>
    <ligand>
        <name>pyridoxal 5'-phosphate</name>
        <dbReference type="ChEBI" id="CHEBI:597326"/>
    </ligand>
</feature>
<dbReference type="InterPro" id="IPR009006">
    <property type="entry name" value="Ala_racemase/Decarboxylase_C"/>
</dbReference>
<keyword evidence="4 5" id="KW-0456">Lyase</keyword>
<comment type="similarity">
    <text evidence="5">Belongs to the Orn/Lys/Arg decarboxylase class-II family. LysA subfamily.</text>
</comment>
<name>A0A401ZA35_9CHLR</name>
<evidence type="ECO:0000259" key="9">
    <source>
        <dbReference type="Pfam" id="PF02784"/>
    </source>
</evidence>
<dbReference type="RefSeq" id="WP_126594914.1">
    <property type="nucleotide sequence ID" value="NZ_BIFQ01000001.1"/>
</dbReference>
<feature type="modified residue" description="N6-(pyridoxal phosphate)lysine" evidence="5 7">
    <location>
        <position position="76"/>
    </location>
</feature>
<evidence type="ECO:0000256" key="3">
    <source>
        <dbReference type="ARBA" id="ARBA00022898"/>
    </source>
</evidence>